<dbReference type="GO" id="GO:0005975">
    <property type="term" value="P:carbohydrate metabolic process"/>
    <property type="evidence" value="ECO:0007669"/>
    <property type="project" value="InterPro"/>
</dbReference>
<dbReference type="AlphaFoldDB" id="A0A377AYJ4"/>
<keyword evidence="1" id="KW-0378">Hydrolase</keyword>
<reference evidence="1 2" key="1">
    <citation type="submission" date="2018-06" db="EMBL/GenBank/DDBJ databases">
        <authorList>
            <consortium name="Pathogen Informatics"/>
            <person name="Doyle S."/>
        </authorList>
    </citation>
    <scope>NUCLEOTIDE SEQUENCE [LARGE SCALE GENOMIC DNA]</scope>
    <source>
        <strain evidence="1 2">NCTC9962</strain>
    </source>
</reference>
<dbReference type="SUPFAM" id="SSF74650">
    <property type="entry name" value="Galactose mutarotase-like"/>
    <property type="match status" value="1"/>
</dbReference>
<proteinExistence type="predicted"/>
<dbReference type="EMBL" id="UGED01000007">
    <property type="protein sequence ID" value="STL40573.1"/>
    <property type="molecule type" value="Genomic_DNA"/>
</dbReference>
<dbReference type="InterPro" id="IPR011013">
    <property type="entry name" value="Gal_mutarotase_sf_dom"/>
</dbReference>
<dbReference type="InterPro" id="IPR014718">
    <property type="entry name" value="GH-type_carb-bd"/>
</dbReference>
<keyword evidence="1" id="KW-0326">Glycosidase</keyword>
<protein>
    <submittedName>
        <fullName evidence="1">Beta-D-galactosidase</fullName>
        <ecNumber evidence="1">3.2.1.23</ecNumber>
    </submittedName>
</protein>
<dbReference type="Proteomes" id="UP000254052">
    <property type="component" value="Unassembled WGS sequence"/>
</dbReference>
<dbReference type="EC" id="3.2.1.23" evidence="1"/>
<accession>A0A377AYJ4</accession>
<sequence length="89" mass="9688">MADKKQLLTPLRDQFTRAPLDNDIGVSEATRIDPNAWVERWKAAGHYQAEAALLQCTADTLADAVLITTAHGVAASGENLIYQPENLPD</sequence>
<dbReference type="GO" id="GO:0004565">
    <property type="term" value="F:beta-galactosidase activity"/>
    <property type="evidence" value="ECO:0007669"/>
    <property type="project" value="UniProtKB-EC"/>
</dbReference>
<name>A0A377AYJ4_ECOLX</name>
<dbReference type="GO" id="GO:0030246">
    <property type="term" value="F:carbohydrate binding"/>
    <property type="evidence" value="ECO:0007669"/>
    <property type="project" value="InterPro"/>
</dbReference>
<dbReference type="Gene3D" id="2.70.98.10">
    <property type="match status" value="1"/>
</dbReference>
<evidence type="ECO:0000313" key="1">
    <source>
        <dbReference type="EMBL" id="STL40573.1"/>
    </source>
</evidence>
<evidence type="ECO:0000313" key="2">
    <source>
        <dbReference type="Proteomes" id="UP000254052"/>
    </source>
</evidence>
<organism evidence="1 2">
    <name type="scientific">Escherichia coli</name>
    <dbReference type="NCBI Taxonomy" id="562"/>
    <lineage>
        <taxon>Bacteria</taxon>
        <taxon>Pseudomonadati</taxon>
        <taxon>Pseudomonadota</taxon>
        <taxon>Gammaproteobacteria</taxon>
        <taxon>Enterobacterales</taxon>
        <taxon>Enterobacteriaceae</taxon>
        <taxon>Escherichia</taxon>
    </lineage>
</organism>
<gene>
    <name evidence="1" type="primary">lacZ_2</name>
    <name evidence="1" type="ORF">NCTC9962_02499</name>
</gene>